<organism evidence="1 2">
    <name type="scientific">Camelimonas fluminis</name>
    <dbReference type="NCBI Taxonomy" id="1576911"/>
    <lineage>
        <taxon>Bacteria</taxon>
        <taxon>Pseudomonadati</taxon>
        <taxon>Pseudomonadota</taxon>
        <taxon>Alphaproteobacteria</taxon>
        <taxon>Hyphomicrobiales</taxon>
        <taxon>Chelatococcaceae</taxon>
        <taxon>Camelimonas</taxon>
    </lineage>
</organism>
<sequence>MEYFSISGAQVELYSLRSREVYGVATDSGSWAAVDAKNWTGQRLWRMREPEGGQR</sequence>
<reference evidence="2" key="1">
    <citation type="journal article" date="2019" name="Int. J. Syst. Evol. Microbiol.">
        <title>The Global Catalogue of Microorganisms (GCM) 10K type strain sequencing project: providing services to taxonomists for standard genome sequencing and annotation.</title>
        <authorList>
            <consortium name="The Broad Institute Genomics Platform"/>
            <consortium name="The Broad Institute Genome Sequencing Center for Infectious Disease"/>
            <person name="Wu L."/>
            <person name="Ma J."/>
        </authorList>
    </citation>
    <scope>NUCLEOTIDE SEQUENCE [LARGE SCALE GENOMIC DNA]</scope>
    <source>
        <strain evidence="2">KCTC 42282</strain>
    </source>
</reference>
<evidence type="ECO:0000313" key="1">
    <source>
        <dbReference type="EMBL" id="MFC3638247.1"/>
    </source>
</evidence>
<name>A0ABV7UHP5_9HYPH</name>
<keyword evidence="2" id="KW-1185">Reference proteome</keyword>
<protein>
    <submittedName>
        <fullName evidence="1">Uncharacterized protein</fullName>
    </submittedName>
</protein>
<proteinExistence type="predicted"/>
<accession>A0ABV7UHP5</accession>
<dbReference type="Proteomes" id="UP001595704">
    <property type="component" value="Unassembled WGS sequence"/>
</dbReference>
<comment type="caution">
    <text evidence="1">The sequence shown here is derived from an EMBL/GenBank/DDBJ whole genome shotgun (WGS) entry which is preliminary data.</text>
</comment>
<dbReference type="RefSeq" id="WP_191320396.1">
    <property type="nucleotide sequence ID" value="NZ_BNCG01000017.1"/>
</dbReference>
<evidence type="ECO:0000313" key="2">
    <source>
        <dbReference type="Proteomes" id="UP001595704"/>
    </source>
</evidence>
<gene>
    <name evidence="1" type="ORF">ACFONL_12835</name>
</gene>
<dbReference type="EMBL" id="JBHRYC010000061">
    <property type="protein sequence ID" value="MFC3638247.1"/>
    <property type="molecule type" value="Genomic_DNA"/>
</dbReference>